<dbReference type="AlphaFoldDB" id="A0A644ZHR8"/>
<organism evidence="1">
    <name type="scientific">bioreactor metagenome</name>
    <dbReference type="NCBI Taxonomy" id="1076179"/>
    <lineage>
        <taxon>unclassified sequences</taxon>
        <taxon>metagenomes</taxon>
        <taxon>ecological metagenomes</taxon>
    </lineage>
</organism>
<reference evidence="1" key="1">
    <citation type="submission" date="2019-08" db="EMBL/GenBank/DDBJ databases">
        <authorList>
            <person name="Kucharzyk K."/>
            <person name="Murdoch R.W."/>
            <person name="Higgins S."/>
            <person name="Loffler F."/>
        </authorList>
    </citation>
    <scope>NUCLEOTIDE SEQUENCE</scope>
</reference>
<sequence>MDGDKIGQYQRAAELIPRNTQLPRVFNHRNRNGNALVSAARVDDNRQVAAAHPGIAAGGGFGTRAVINVLSEAAENDAADVGTPVAVQPFLRNGAVIFDLPPNDLANVVQVDSVGKLHDVTDG</sequence>
<evidence type="ECO:0000313" key="1">
    <source>
        <dbReference type="EMBL" id="MPM40445.1"/>
    </source>
</evidence>
<gene>
    <name evidence="1" type="ORF">SDC9_87086</name>
</gene>
<accession>A0A644ZHR8</accession>
<comment type="caution">
    <text evidence="1">The sequence shown here is derived from an EMBL/GenBank/DDBJ whole genome shotgun (WGS) entry which is preliminary data.</text>
</comment>
<protein>
    <submittedName>
        <fullName evidence="1">Uncharacterized protein</fullName>
    </submittedName>
</protein>
<dbReference type="EMBL" id="VSSQ01009002">
    <property type="protein sequence ID" value="MPM40445.1"/>
    <property type="molecule type" value="Genomic_DNA"/>
</dbReference>
<name>A0A644ZHR8_9ZZZZ</name>
<proteinExistence type="predicted"/>